<feature type="transmembrane region" description="Helical" evidence="8">
    <location>
        <begin position="97"/>
        <end position="121"/>
    </location>
</feature>
<feature type="transmembrane region" description="Helical" evidence="8">
    <location>
        <begin position="133"/>
        <end position="153"/>
    </location>
</feature>
<proteinExistence type="inferred from homology"/>
<dbReference type="InterPro" id="IPR000515">
    <property type="entry name" value="MetI-like"/>
</dbReference>
<evidence type="ECO:0000259" key="9">
    <source>
        <dbReference type="PROSITE" id="PS50928"/>
    </source>
</evidence>
<feature type="domain" description="ABC transmembrane type-1" evidence="9">
    <location>
        <begin position="62"/>
        <end position="250"/>
    </location>
</feature>
<evidence type="ECO:0000256" key="3">
    <source>
        <dbReference type="ARBA" id="ARBA00022475"/>
    </source>
</evidence>
<evidence type="ECO:0000256" key="1">
    <source>
        <dbReference type="ARBA" id="ARBA00004429"/>
    </source>
</evidence>
<accession>A0ABM7WCU0</accession>
<keyword evidence="5 8" id="KW-0812">Transmembrane</keyword>
<evidence type="ECO:0000256" key="2">
    <source>
        <dbReference type="ARBA" id="ARBA00022448"/>
    </source>
</evidence>
<keyword evidence="7 8" id="KW-0472">Membrane</keyword>
<dbReference type="Proteomes" id="UP000830055">
    <property type="component" value="Chromosome"/>
</dbReference>
<keyword evidence="6 8" id="KW-1133">Transmembrane helix</keyword>
<keyword evidence="3" id="KW-1003">Cell membrane</keyword>
<evidence type="ECO:0000256" key="6">
    <source>
        <dbReference type="ARBA" id="ARBA00022989"/>
    </source>
</evidence>
<keyword evidence="11" id="KW-1185">Reference proteome</keyword>
<name>A0ABM7WCU0_9BACT</name>
<protein>
    <submittedName>
        <fullName evidence="10">ABC transporter permease</fullName>
    </submittedName>
</protein>
<feature type="transmembrane region" description="Helical" evidence="8">
    <location>
        <begin position="231"/>
        <end position="254"/>
    </location>
</feature>
<reference evidence="10 11" key="1">
    <citation type="submission" date="2022-01" db="EMBL/GenBank/DDBJ databases">
        <title>Desulfofustis limnae sp. nov., a novel mesophilic sulfate-reducing bacterium isolated from marsh soil.</title>
        <authorList>
            <person name="Watanabe M."/>
            <person name="Takahashi A."/>
            <person name="Kojima H."/>
            <person name="Fukui M."/>
        </authorList>
    </citation>
    <scope>NUCLEOTIDE SEQUENCE [LARGE SCALE GENOMIC DNA]</scope>
    <source>
        <strain evidence="10 11">PPLL</strain>
    </source>
</reference>
<evidence type="ECO:0000256" key="4">
    <source>
        <dbReference type="ARBA" id="ARBA00022519"/>
    </source>
</evidence>
<gene>
    <name evidence="10" type="ORF">DPPLL_31290</name>
</gene>
<feature type="transmembrane region" description="Helical" evidence="8">
    <location>
        <begin position="7"/>
        <end position="28"/>
    </location>
</feature>
<evidence type="ECO:0000256" key="7">
    <source>
        <dbReference type="ARBA" id="ARBA00023136"/>
    </source>
</evidence>
<sequence length="263" mass="28336">MRVKSVLVLLAVAASVAVPFVPLLLWSVSERWFFPSLLPQAFGPRAWHYIFDTAGSQILGGVWSSFLVASVTACLSLLIGLPAGRALGLYGIPGKRLLLLLLSLPVIVPPLAVAMGLHLWFVRLGLAETFVGVVLIHLTFCAPYTIMVMWGVFCDYNPEFEDQARSLGASVPQVMLFVMVPMVLPGITVAVLFSFLLSWSQYLSTLIIGGGKLLTLPILLFALMDSGDRPVAAAVSLVFVVPAFLVLLASAQSISRRGLQGVR</sequence>
<dbReference type="CDD" id="cd06261">
    <property type="entry name" value="TM_PBP2"/>
    <property type="match status" value="1"/>
</dbReference>
<keyword evidence="4" id="KW-0997">Cell inner membrane</keyword>
<dbReference type="SUPFAM" id="SSF161098">
    <property type="entry name" value="MetI-like"/>
    <property type="match status" value="1"/>
</dbReference>
<dbReference type="PANTHER" id="PTHR43357:SF4">
    <property type="entry name" value="INNER MEMBRANE ABC TRANSPORTER PERMEASE PROTEIN YDCV"/>
    <property type="match status" value="1"/>
</dbReference>
<dbReference type="Gene3D" id="1.10.3720.10">
    <property type="entry name" value="MetI-like"/>
    <property type="match status" value="1"/>
</dbReference>
<evidence type="ECO:0000256" key="5">
    <source>
        <dbReference type="ARBA" id="ARBA00022692"/>
    </source>
</evidence>
<comment type="similarity">
    <text evidence="8">Belongs to the binding-protein-dependent transport system permease family.</text>
</comment>
<dbReference type="InterPro" id="IPR035906">
    <property type="entry name" value="MetI-like_sf"/>
</dbReference>
<dbReference type="PANTHER" id="PTHR43357">
    <property type="entry name" value="INNER MEMBRANE ABC TRANSPORTER PERMEASE PROTEIN YDCV"/>
    <property type="match status" value="1"/>
</dbReference>
<evidence type="ECO:0000256" key="8">
    <source>
        <dbReference type="RuleBase" id="RU363032"/>
    </source>
</evidence>
<evidence type="ECO:0000313" key="11">
    <source>
        <dbReference type="Proteomes" id="UP000830055"/>
    </source>
</evidence>
<dbReference type="Pfam" id="PF00528">
    <property type="entry name" value="BPD_transp_1"/>
    <property type="match status" value="1"/>
</dbReference>
<evidence type="ECO:0000313" key="10">
    <source>
        <dbReference type="EMBL" id="BDD88764.1"/>
    </source>
</evidence>
<dbReference type="RefSeq" id="WP_284152099.1">
    <property type="nucleotide sequence ID" value="NZ_AP025516.1"/>
</dbReference>
<feature type="transmembrane region" description="Helical" evidence="8">
    <location>
        <begin position="202"/>
        <end position="224"/>
    </location>
</feature>
<dbReference type="EMBL" id="AP025516">
    <property type="protein sequence ID" value="BDD88764.1"/>
    <property type="molecule type" value="Genomic_DNA"/>
</dbReference>
<feature type="transmembrane region" description="Helical" evidence="8">
    <location>
        <begin position="174"/>
        <end position="196"/>
    </location>
</feature>
<organism evidence="10 11">
    <name type="scientific">Desulfofustis limnaeus</name>
    <dbReference type="NCBI Taxonomy" id="2740163"/>
    <lineage>
        <taxon>Bacteria</taxon>
        <taxon>Pseudomonadati</taxon>
        <taxon>Thermodesulfobacteriota</taxon>
        <taxon>Desulfobulbia</taxon>
        <taxon>Desulfobulbales</taxon>
        <taxon>Desulfocapsaceae</taxon>
        <taxon>Desulfofustis</taxon>
    </lineage>
</organism>
<keyword evidence="2 8" id="KW-0813">Transport</keyword>
<feature type="transmembrane region" description="Helical" evidence="8">
    <location>
        <begin position="62"/>
        <end position="85"/>
    </location>
</feature>
<dbReference type="PROSITE" id="PS50928">
    <property type="entry name" value="ABC_TM1"/>
    <property type="match status" value="1"/>
</dbReference>
<comment type="subcellular location">
    <subcellularLocation>
        <location evidence="1">Cell inner membrane</location>
        <topology evidence="1">Multi-pass membrane protein</topology>
    </subcellularLocation>
    <subcellularLocation>
        <location evidence="8">Cell membrane</location>
        <topology evidence="8">Multi-pass membrane protein</topology>
    </subcellularLocation>
</comment>